<reference evidence="2 3" key="1">
    <citation type="submission" date="2024-01" db="EMBL/GenBank/DDBJ databases">
        <title>A draft genome for the cacao thread blight pathogen Marasmiellus scandens.</title>
        <authorList>
            <person name="Baruah I.K."/>
            <person name="Leung J."/>
            <person name="Bukari Y."/>
            <person name="Amoako-Attah I."/>
            <person name="Meinhardt L.W."/>
            <person name="Bailey B.A."/>
            <person name="Cohen S.P."/>
        </authorList>
    </citation>
    <scope>NUCLEOTIDE SEQUENCE [LARGE SCALE GENOMIC DNA]</scope>
    <source>
        <strain evidence="2 3">GH-19</strain>
    </source>
</reference>
<evidence type="ECO:0000313" key="3">
    <source>
        <dbReference type="Proteomes" id="UP001498398"/>
    </source>
</evidence>
<feature type="region of interest" description="Disordered" evidence="1">
    <location>
        <begin position="114"/>
        <end position="153"/>
    </location>
</feature>
<keyword evidence="3" id="KW-1185">Reference proteome</keyword>
<evidence type="ECO:0000256" key="1">
    <source>
        <dbReference type="SAM" id="MobiDB-lite"/>
    </source>
</evidence>
<gene>
    <name evidence="2" type="ORF">VKT23_013879</name>
</gene>
<evidence type="ECO:0000313" key="2">
    <source>
        <dbReference type="EMBL" id="KAK7448120.1"/>
    </source>
</evidence>
<feature type="compositionally biased region" description="Acidic residues" evidence="1">
    <location>
        <begin position="124"/>
        <end position="141"/>
    </location>
</feature>
<protein>
    <submittedName>
        <fullName evidence="2">Uncharacterized protein</fullName>
    </submittedName>
</protein>
<name>A0ABR1J2M0_9AGAR</name>
<accession>A0ABR1J2M0</accession>
<dbReference type="EMBL" id="JBANRG010000039">
    <property type="protein sequence ID" value="KAK7448120.1"/>
    <property type="molecule type" value="Genomic_DNA"/>
</dbReference>
<proteinExistence type="predicted"/>
<sequence>MSTKITSLPWKRRLKGVTSTVLVLSDDETSTTPRPEPTTTTTITMLHTSASSSQRLTKRQLVHHDLASDETPGMFHIPNLFQKKLKLSMHSESLSMGFLSVDDAYDAEMPMDLDYEGEALRNDYEDDSDSDGTDSKEDDIEGVTVGITKDKKQ</sequence>
<comment type="caution">
    <text evidence="2">The sequence shown here is derived from an EMBL/GenBank/DDBJ whole genome shotgun (WGS) entry which is preliminary data.</text>
</comment>
<dbReference type="Proteomes" id="UP001498398">
    <property type="component" value="Unassembled WGS sequence"/>
</dbReference>
<organism evidence="2 3">
    <name type="scientific">Marasmiellus scandens</name>
    <dbReference type="NCBI Taxonomy" id="2682957"/>
    <lineage>
        <taxon>Eukaryota</taxon>
        <taxon>Fungi</taxon>
        <taxon>Dikarya</taxon>
        <taxon>Basidiomycota</taxon>
        <taxon>Agaricomycotina</taxon>
        <taxon>Agaricomycetes</taxon>
        <taxon>Agaricomycetidae</taxon>
        <taxon>Agaricales</taxon>
        <taxon>Marasmiineae</taxon>
        <taxon>Omphalotaceae</taxon>
        <taxon>Marasmiellus</taxon>
    </lineage>
</organism>